<dbReference type="Gene3D" id="3.10.490.10">
    <property type="entry name" value="Gamma-glutamyl cyclotransferase-like"/>
    <property type="match status" value="1"/>
</dbReference>
<evidence type="ECO:0000256" key="3">
    <source>
        <dbReference type="PIRSR" id="PIRSR617939-2"/>
    </source>
</evidence>
<dbReference type="Proteomes" id="UP000235619">
    <property type="component" value="Unassembled WGS sequence"/>
</dbReference>
<dbReference type="InterPro" id="IPR036568">
    <property type="entry name" value="GGCT-like_sf"/>
</dbReference>
<dbReference type="PANTHER" id="PTHR12935:SF0">
    <property type="entry name" value="GAMMA-GLUTAMYLCYCLOTRANSFERASE"/>
    <property type="match status" value="1"/>
</dbReference>
<dbReference type="Pfam" id="PF06094">
    <property type="entry name" value="GGACT"/>
    <property type="match status" value="1"/>
</dbReference>
<dbReference type="InterPro" id="IPR009288">
    <property type="entry name" value="AIG2-like_dom"/>
</dbReference>
<dbReference type="CDD" id="cd06661">
    <property type="entry name" value="GGCT_like"/>
    <property type="match status" value="1"/>
</dbReference>
<feature type="domain" description="Gamma-glutamylcyclotransferase AIG2-like" evidence="4">
    <location>
        <begin position="6"/>
        <end position="124"/>
    </location>
</feature>
<evidence type="ECO:0000259" key="4">
    <source>
        <dbReference type="Pfam" id="PF06094"/>
    </source>
</evidence>
<protein>
    <submittedName>
        <fullName evidence="5">Gamma-glutamylcyclotransferase</fullName>
    </submittedName>
</protein>
<organism evidence="5 6">
    <name type="scientific">Thermodesulfobacterium geofontis</name>
    <dbReference type="NCBI Taxonomy" id="1295609"/>
    <lineage>
        <taxon>Bacteria</taxon>
        <taxon>Pseudomonadati</taxon>
        <taxon>Thermodesulfobacteriota</taxon>
        <taxon>Thermodesulfobacteria</taxon>
        <taxon>Thermodesulfobacteriales</taxon>
        <taxon>Thermodesulfobacteriaceae</taxon>
        <taxon>Thermodesulfobacterium</taxon>
    </lineage>
</organism>
<keyword evidence="5" id="KW-0808">Transferase</keyword>
<evidence type="ECO:0000256" key="1">
    <source>
        <dbReference type="ARBA" id="ARBA00023239"/>
    </source>
</evidence>
<dbReference type="AlphaFoldDB" id="A0A2N7QGQ2"/>
<dbReference type="EMBL" id="PNJD01000016">
    <property type="protein sequence ID" value="PMP98165.1"/>
    <property type="molecule type" value="Genomic_DNA"/>
</dbReference>
<reference evidence="5 6" key="1">
    <citation type="submission" date="2018-01" db="EMBL/GenBank/DDBJ databases">
        <title>Metagenomic assembled genomes from two thermal pools in the Uzon Caldera, Kamchatka, Russia.</title>
        <authorList>
            <person name="Wilkins L."/>
            <person name="Ettinger C."/>
        </authorList>
    </citation>
    <scope>NUCLEOTIDE SEQUENCE [LARGE SCALE GENOMIC DNA]</scope>
    <source>
        <strain evidence="5">ARK-04</strain>
    </source>
</reference>
<feature type="binding site" evidence="3">
    <location>
        <begin position="6"/>
        <end position="11"/>
    </location>
    <ligand>
        <name>substrate</name>
    </ligand>
</feature>
<feature type="active site" description="Proton acceptor" evidence="2">
    <location>
        <position position="82"/>
    </location>
</feature>
<dbReference type="InterPro" id="IPR013024">
    <property type="entry name" value="GGCT-like"/>
</dbReference>
<evidence type="ECO:0000313" key="5">
    <source>
        <dbReference type="EMBL" id="PMP98165.1"/>
    </source>
</evidence>
<evidence type="ECO:0000313" key="6">
    <source>
        <dbReference type="Proteomes" id="UP000235619"/>
    </source>
</evidence>
<feature type="binding site" evidence="3">
    <location>
        <position position="124"/>
    </location>
    <ligand>
        <name>substrate</name>
    </ligand>
</feature>
<dbReference type="GO" id="GO:0016740">
    <property type="term" value="F:transferase activity"/>
    <property type="evidence" value="ECO:0007669"/>
    <property type="project" value="UniProtKB-KW"/>
</dbReference>
<keyword evidence="1" id="KW-0456">Lyase</keyword>
<evidence type="ECO:0000256" key="2">
    <source>
        <dbReference type="PIRSR" id="PIRSR617939-1"/>
    </source>
</evidence>
<dbReference type="GO" id="GO:0003839">
    <property type="term" value="F:gamma-glutamylcyclotransferase activity"/>
    <property type="evidence" value="ECO:0007669"/>
    <property type="project" value="InterPro"/>
</dbReference>
<name>A0A2N7QGQ2_9BACT</name>
<sequence length="150" mass="17513">MMIIKYFAYGSNMDPQRMKERGVNYISRKPAILEGWKLVFNKISSNNPNEGYANIIKDKNSKVEGCLYEVEESEIKKLDKYEGYPNHYTRTEIEVMVEGNKVFATTYKANPEKISDALKPSKEYLNHLLKGYDCFSKEYLEKLKKTETLD</sequence>
<comment type="caution">
    <text evidence="5">The sequence shown here is derived from an EMBL/GenBank/DDBJ whole genome shotgun (WGS) entry which is preliminary data.</text>
</comment>
<accession>A0A2N7QGQ2</accession>
<dbReference type="PANTHER" id="PTHR12935">
    <property type="entry name" value="GAMMA-GLUTAMYLCYCLOTRANSFERASE"/>
    <property type="match status" value="1"/>
</dbReference>
<dbReference type="SUPFAM" id="SSF110857">
    <property type="entry name" value="Gamma-glutamyl cyclotransferase-like"/>
    <property type="match status" value="1"/>
</dbReference>
<proteinExistence type="predicted"/>
<gene>
    <name evidence="5" type="ORF">C0169_00295</name>
</gene>
<dbReference type="InterPro" id="IPR017939">
    <property type="entry name" value="G-Glutamylcylcotransferase"/>
</dbReference>